<dbReference type="PRINTS" id="PR00105">
    <property type="entry name" value="C5METTRFRASE"/>
</dbReference>
<dbReference type="Gene3D" id="3.90.120.10">
    <property type="entry name" value="DNA Methylase, subunit A, domain 2"/>
    <property type="match status" value="1"/>
</dbReference>
<dbReference type="GO" id="GO:0032259">
    <property type="term" value="P:methylation"/>
    <property type="evidence" value="ECO:0007669"/>
    <property type="project" value="UniProtKB-KW"/>
</dbReference>
<dbReference type="AlphaFoldDB" id="A0A1B7VWV9"/>
<evidence type="ECO:0000256" key="1">
    <source>
        <dbReference type="ARBA" id="ARBA00022603"/>
    </source>
</evidence>
<comment type="similarity">
    <text evidence="5 6">Belongs to the class I-like SAM-binding methyltransferase superfamily. C5-methyltransferase family.</text>
</comment>
<dbReference type="InterPro" id="IPR031303">
    <property type="entry name" value="C5_meth_CS"/>
</dbReference>
<evidence type="ECO:0000313" key="8">
    <source>
        <dbReference type="EMBL" id="OBQ25355.1"/>
    </source>
</evidence>
<evidence type="ECO:0000256" key="4">
    <source>
        <dbReference type="ARBA" id="ARBA00022747"/>
    </source>
</evidence>
<reference evidence="8 9" key="1">
    <citation type="submission" date="2015-09" db="EMBL/GenBank/DDBJ databases">
        <title>Whole genome shotgun sequence assembly of Aphanizomenon flos-aquae UKL13.</title>
        <authorList>
            <person name="Driscoll C."/>
        </authorList>
    </citation>
    <scope>NUCLEOTIDE SEQUENCE [LARGE SCALE GENOMIC DNA]</scope>
    <source>
        <strain evidence="8">MDT13</strain>
    </source>
</reference>
<dbReference type="EC" id="2.1.1.37" evidence="7"/>
<dbReference type="SUPFAM" id="SSF53335">
    <property type="entry name" value="S-adenosyl-L-methionine-dependent methyltransferases"/>
    <property type="match status" value="1"/>
</dbReference>
<evidence type="ECO:0000256" key="7">
    <source>
        <dbReference type="RuleBase" id="RU000417"/>
    </source>
</evidence>
<dbReference type="PROSITE" id="PS51679">
    <property type="entry name" value="SAM_MT_C5"/>
    <property type="match status" value="1"/>
</dbReference>
<dbReference type="Proteomes" id="UP000092382">
    <property type="component" value="Unassembled WGS sequence"/>
</dbReference>
<sequence length="415" mass="47302">MPKKRPIAVDLFAGAGGMTLGFEQAGFDVLASLEIDPIHCATHQFNFPFWTVLCKSVEETTGEEIRNSSQIANQEIDVVFGGPPCQGFSLIGKRSFDDPRNSLVFHFIRLVIELQPKFFVLENVKGMTVGKHKEFIAEIISQFSESGYQVNTNYQVLNAANYGVPQNRERLFLLGSRQNIELPKYPEKITFPNQKYPTVWEALQDLPVIENYPELYQQDWIITEFSNPSNYAKKLRNLEIVKNNYSYQRQYDHNLLTSSLRSKHSPESMERFASTPHGKIESISRFHKLDPHGLCNTLRAGTPSNKGAFTSPRPIHPFIPRCITVREAARLHSYPDWFRFHPTKWHGFRQIGNSVPPLLAQAVAEEIIQVLDIKSSQPQGIKELGDINLLTFDMSAAAKYFGVNPHVIEPRTRKK</sequence>
<dbReference type="Gene3D" id="3.40.50.150">
    <property type="entry name" value="Vaccinia Virus protein VP39"/>
    <property type="match status" value="1"/>
</dbReference>
<evidence type="ECO:0000256" key="5">
    <source>
        <dbReference type="PROSITE-ProRule" id="PRU01016"/>
    </source>
</evidence>
<dbReference type="InterPro" id="IPR050390">
    <property type="entry name" value="C5-Methyltransferase"/>
</dbReference>
<dbReference type="Pfam" id="PF00145">
    <property type="entry name" value="DNA_methylase"/>
    <property type="match status" value="1"/>
</dbReference>
<gene>
    <name evidence="8" type="ORF">AN481_10705</name>
</gene>
<dbReference type="GO" id="GO:0003886">
    <property type="term" value="F:DNA (cytosine-5-)-methyltransferase activity"/>
    <property type="evidence" value="ECO:0007669"/>
    <property type="project" value="UniProtKB-EC"/>
</dbReference>
<proteinExistence type="inferred from homology"/>
<comment type="catalytic activity">
    <reaction evidence="7">
        <text>a 2'-deoxycytidine in DNA + S-adenosyl-L-methionine = a 5-methyl-2'-deoxycytidine in DNA + S-adenosyl-L-homocysteine + H(+)</text>
        <dbReference type="Rhea" id="RHEA:13681"/>
        <dbReference type="Rhea" id="RHEA-COMP:11369"/>
        <dbReference type="Rhea" id="RHEA-COMP:11370"/>
        <dbReference type="ChEBI" id="CHEBI:15378"/>
        <dbReference type="ChEBI" id="CHEBI:57856"/>
        <dbReference type="ChEBI" id="CHEBI:59789"/>
        <dbReference type="ChEBI" id="CHEBI:85452"/>
        <dbReference type="ChEBI" id="CHEBI:85454"/>
        <dbReference type="EC" id="2.1.1.37"/>
    </reaction>
</comment>
<dbReference type="PATRIC" id="fig|1710894.3.peg.4216"/>
<accession>A0A1B7VWV9</accession>
<evidence type="ECO:0000256" key="6">
    <source>
        <dbReference type="RuleBase" id="RU000416"/>
    </source>
</evidence>
<comment type="caution">
    <text evidence="8">The sequence shown here is derived from an EMBL/GenBank/DDBJ whole genome shotgun (WGS) entry which is preliminary data.</text>
</comment>
<dbReference type="NCBIfam" id="TIGR00675">
    <property type="entry name" value="dcm"/>
    <property type="match status" value="1"/>
</dbReference>
<dbReference type="PANTHER" id="PTHR10629:SF52">
    <property type="entry name" value="DNA (CYTOSINE-5)-METHYLTRANSFERASE 1"/>
    <property type="match status" value="1"/>
</dbReference>
<keyword evidence="2 5" id="KW-0808">Transferase</keyword>
<dbReference type="InterPro" id="IPR029063">
    <property type="entry name" value="SAM-dependent_MTases_sf"/>
</dbReference>
<organism evidence="8 9">
    <name type="scientific">Aphanizomenon flos-aquae LD13</name>
    <dbReference type="NCBI Taxonomy" id="1710894"/>
    <lineage>
        <taxon>Bacteria</taxon>
        <taxon>Bacillati</taxon>
        <taxon>Cyanobacteriota</taxon>
        <taxon>Cyanophyceae</taxon>
        <taxon>Nostocales</taxon>
        <taxon>Aphanizomenonaceae</taxon>
        <taxon>Aphanizomenon</taxon>
    </lineage>
</organism>
<dbReference type="STRING" id="1803587.GCA_001593825_00935"/>
<dbReference type="GO" id="GO:0009307">
    <property type="term" value="P:DNA restriction-modification system"/>
    <property type="evidence" value="ECO:0007669"/>
    <property type="project" value="UniProtKB-KW"/>
</dbReference>
<evidence type="ECO:0000256" key="3">
    <source>
        <dbReference type="ARBA" id="ARBA00022691"/>
    </source>
</evidence>
<feature type="active site" evidence="5">
    <location>
        <position position="85"/>
    </location>
</feature>
<dbReference type="PANTHER" id="PTHR10629">
    <property type="entry name" value="CYTOSINE-SPECIFIC METHYLTRANSFERASE"/>
    <property type="match status" value="1"/>
</dbReference>
<keyword evidence="4" id="KW-0680">Restriction system</keyword>
<evidence type="ECO:0000313" key="9">
    <source>
        <dbReference type="Proteomes" id="UP000092382"/>
    </source>
</evidence>
<keyword evidence="1 5" id="KW-0489">Methyltransferase</keyword>
<dbReference type="InterPro" id="IPR018117">
    <property type="entry name" value="C5_DNA_meth_AS"/>
</dbReference>
<evidence type="ECO:0000256" key="2">
    <source>
        <dbReference type="ARBA" id="ARBA00022679"/>
    </source>
</evidence>
<dbReference type="InterPro" id="IPR001525">
    <property type="entry name" value="C5_MeTfrase"/>
</dbReference>
<dbReference type="EMBL" id="LJOY01000031">
    <property type="protein sequence ID" value="OBQ25355.1"/>
    <property type="molecule type" value="Genomic_DNA"/>
</dbReference>
<dbReference type="PROSITE" id="PS00094">
    <property type="entry name" value="C5_MTASE_1"/>
    <property type="match status" value="1"/>
</dbReference>
<name>A0A1B7VWV9_APHFL</name>
<dbReference type="PROSITE" id="PS00095">
    <property type="entry name" value="C5_MTASE_2"/>
    <property type="match status" value="1"/>
</dbReference>
<keyword evidence="3 5" id="KW-0949">S-adenosyl-L-methionine</keyword>
<protein>
    <recommendedName>
        <fullName evidence="7">Cytosine-specific methyltransferase</fullName>
        <ecNumber evidence="7">2.1.1.37</ecNumber>
    </recommendedName>
</protein>